<evidence type="ECO:0000313" key="1">
    <source>
        <dbReference type="EMBL" id="EYC01218.1"/>
    </source>
</evidence>
<reference evidence="2" key="1">
    <citation type="journal article" date="2015" name="Nat. Genet.">
        <title>The genome and transcriptome of the zoonotic hookworm Ancylostoma ceylanicum identify infection-specific gene families.</title>
        <authorList>
            <person name="Schwarz E.M."/>
            <person name="Hu Y."/>
            <person name="Antoshechkin I."/>
            <person name="Miller M.M."/>
            <person name="Sternberg P.W."/>
            <person name="Aroian R.V."/>
        </authorList>
    </citation>
    <scope>NUCLEOTIDE SEQUENCE</scope>
    <source>
        <strain evidence="2">HY135</strain>
    </source>
</reference>
<name>A0A016TF27_9BILA</name>
<protein>
    <submittedName>
        <fullName evidence="1">Uncharacterized protein</fullName>
    </submittedName>
</protein>
<sequence length="67" mass="7581">MDGLVGRGRAIEPSTVCVRSEPLTTAPHAIQRLYDPRTYPLEMKSRRKCKLVLLTVLRSEDDLPSSR</sequence>
<keyword evidence="2" id="KW-1185">Reference proteome</keyword>
<dbReference type="EMBL" id="JARK01001445">
    <property type="protein sequence ID" value="EYC01218.1"/>
    <property type="molecule type" value="Genomic_DNA"/>
</dbReference>
<comment type="caution">
    <text evidence="1">The sequence shown here is derived from an EMBL/GenBank/DDBJ whole genome shotgun (WGS) entry which is preliminary data.</text>
</comment>
<proteinExistence type="predicted"/>
<organism evidence="1 2">
    <name type="scientific">Ancylostoma ceylanicum</name>
    <dbReference type="NCBI Taxonomy" id="53326"/>
    <lineage>
        <taxon>Eukaryota</taxon>
        <taxon>Metazoa</taxon>
        <taxon>Ecdysozoa</taxon>
        <taxon>Nematoda</taxon>
        <taxon>Chromadorea</taxon>
        <taxon>Rhabditida</taxon>
        <taxon>Rhabditina</taxon>
        <taxon>Rhabditomorpha</taxon>
        <taxon>Strongyloidea</taxon>
        <taxon>Ancylostomatidae</taxon>
        <taxon>Ancylostomatinae</taxon>
        <taxon>Ancylostoma</taxon>
    </lineage>
</organism>
<dbReference type="AlphaFoldDB" id="A0A016TF27"/>
<accession>A0A016TF27</accession>
<dbReference type="Proteomes" id="UP000024635">
    <property type="component" value="Unassembled WGS sequence"/>
</dbReference>
<evidence type="ECO:0000313" key="2">
    <source>
        <dbReference type="Proteomes" id="UP000024635"/>
    </source>
</evidence>
<gene>
    <name evidence="1" type="primary">Acey_s0109.g126</name>
    <name evidence="1" type="ORF">Y032_0109g126</name>
</gene>